<evidence type="ECO:0000256" key="2">
    <source>
        <dbReference type="ARBA" id="ARBA00011900"/>
    </source>
</evidence>
<dbReference type="AlphaFoldDB" id="A0A3P3EUN6"/>
<keyword evidence="3" id="KW-0489">Methyltransferase</keyword>
<feature type="region of interest" description="Disordered" evidence="7">
    <location>
        <begin position="706"/>
        <end position="731"/>
    </location>
</feature>
<evidence type="ECO:0000256" key="1">
    <source>
        <dbReference type="ARBA" id="ARBA00006594"/>
    </source>
</evidence>
<dbReference type="Gene3D" id="3.40.50.150">
    <property type="entry name" value="Vaccinia Virus protein VP39"/>
    <property type="match status" value="1"/>
</dbReference>
<dbReference type="Proteomes" id="UP000273786">
    <property type="component" value="Unassembled WGS sequence"/>
</dbReference>
<gene>
    <name evidence="9" type="ORF">EH240_33455</name>
</gene>
<evidence type="ECO:0000256" key="6">
    <source>
        <dbReference type="ARBA" id="ARBA00047942"/>
    </source>
</evidence>
<evidence type="ECO:0000313" key="10">
    <source>
        <dbReference type="Proteomes" id="UP000273786"/>
    </source>
</evidence>
<dbReference type="InterPro" id="IPR029063">
    <property type="entry name" value="SAM-dependent_MTases_sf"/>
</dbReference>
<keyword evidence="5" id="KW-0949">S-adenosyl-L-methionine</keyword>
<reference evidence="9 10" key="1">
    <citation type="submission" date="2018-11" db="EMBL/GenBank/DDBJ databases">
        <title>the genome of Mesorhizobium tamadayense DSM 28320.</title>
        <authorList>
            <person name="Gao J."/>
        </authorList>
    </citation>
    <scope>NUCLEOTIDE SEQUENCE [LARGE SCALE GENOMIC DNA]</scope>
    <source>
        <strain evidence="9 10">DSM 28320</strain>
    </source>
</reference>
<dbReference type="EMBL" id="RQXT01000072">
    <property type="protein sequence ID" value="RRH90109.1"/>
    <property type="molecule type" value="Genomic_DNA"/>
</dbReference>
<name>A0A3P3EUN6_9HYPH</name>
<dbReference type="RefSeq" id="WP_125006545.1">
    <property type="nucleotide sequence ID" value="NZ_RQXT01000072.1"/>
</dbReference>
<dbReference type="SUPFAM" id="SSF53335">
    <property type="entry name" value="S-adenosyl-L-methionine-dependent methyltransferases"/>
    <property type="match status" value="1"/>
</dbReference>
<dbReference type="GO" id="GO:0003677">
    <property type="term" value="F:DNA binding"/>
    <property type="evidence" value="ECO:0007669"/>
    <property type="project" value="InterPro"/>
</dbReference>
<evidence type="ECO:0000259" key="8">
    <source>
        <dbReference type="Pfam" id="PF02384"/>
    </source>
</evidence>
<comment type="similarity">
    <text evidence="1">Belongs to the N(4)/N(6)-methyltransferase family.</text>
</comment>
<keyword evidence="10" id="KW-1185">Reference proteome</keyword>
<dbReference type="OrthoDB" id="9806213at2"/>
<proteinExistence type="inferred from homology"/>
<evidence type="ECO:0000256" key="3">
    <source>
        <dbReference type="ARBA" id="ARBA00022603"/>
    </source>
</evidence>
<dbReference type="GO" id="GO:0008170">
    <property type="term" value="F:N-methyltransferase activity"/>
    <property type="evidence" value="ECO:0007669"/>
    <property type="project" value="InterPro"/>
</dbReference>
<sequence>MIDPRLTAAWSQRFGLARSPMFGAEADAGDGYHEVLLDGGYGSFGLSVVEERPNPADVAGWAWSSDLPHHVAVTEKDVQVVRWDAAGEAQLYSLTSVNRDLDAFYRYLCRDRLRSNRTVVQHLVSLFGRIRSLVAHAGLPDARSIDAFVTVLGDLIAENAVAREPEADGLPTDAASLRDALAGPTLEEALSDIRNAPSTLSALALHPHLAVRHAGGQLFQEAHFDLVRAPPPDLFGFVDAATSVPTSRGGTHFTPPALARCIVDHTLLQVAHLSSRQHLVLSDPACGSAAFLHEALRGLRRAGFNGALRIVGRDISGSAIAMARFTLTLALRDWTPAGGAELDLLVEDALSHRGFPEADVTVMNPPFISVIAQTAEQKAQLRAVVGDRAGSRGDYSMAFVSRALEALRSGGALGTLFPANLLTHEAATSWREHLGSDGDVRLLASIGDFGLFSQALVHVACAVIAKGQPRQPEFTALVTENDPGATGDALRELRKTAGTPPAIAVGDEHWKLFASDSAVLAKKMPWRILTPNQRRVLDAIEARQTPTVGDLFDIAQGVQTGNLKVFLFDDEAFRRLRLPASEQQYFRDAIMTDSIEDGRVLKYYHLFYPHGPNGPLFANEVELAAAVPTYYRQVLKSNEQSLRNRASIVRAKRSDWWGLMHPRAGAFAFDKRPRIISKFFGSDGSFALDEDARYLPSTGHVWSPKLQSHRVQPSQNDNPASDAVDEPEESDIDASVSLDVMRAYTALLNSRAFMKLVSFRSVTIAGGQLDLSSRFVSPVFLPNLWEQGEDPLSGAVVRQLARATITNERGQSPNPTDIDRLVGRLYGVAELGEV</sequence>
<keyword evidence="4" id="KW-0808">Transferase</keyword>
<evidence type="ECO:0000256" key="4">
    <source>
        <dbReference type="ARBA" id="ARBA00022679"/>
    </source>
</evidence>
<accession>A0A3P3EUN6</accession>
<evidence type="ECO:0000256" key="5">
    <source>
        <dbReference type="ARBA" id="ARBA00022691"/>
    </source>
</evidence>
<dbReference type="InterPro" id="IPR050953">
    <property type="entry name" value="N4_N6_ade-DNA_methylase"/>
</dbReference>
<evidence type="ECO:0000256" key="7">
    <source>
        <dbReference type="SAM" id="MobiDB-lite"/>
    </source>
</evidence>
<dbReference type="Pfam" id="PF02384">
    <property type="entry name" value="N6_Mtase"/>
    <property type="match status" value="1"/>
</dbReference>
<organism evidence="9 10">
    <name type="scientific">Mesorhizobium tamadayense</name>
    <dbReference type="NCBI Taxonomy" id="425306"/>
    <lineage>
        <taxon>Bacteria</taxon>
        <taxon>Pseudomonadati</taxon>
        <taxon>Pseudomonadota</taxon>
        <taxon>Alphaproteobacteria</taxon>
        <taxon>Hyphomicrobiales</taxon>
        <taxon>Phyllobacteriaceae</taxon>
        <taxon>Mesorhizobium</taxon>
    </lineage>
</organism>
<feature type="domain" description="DNA methylase adenine-specific" evidence="8">
    <location>
        <begin position="243"/>
        <end position="471"/>
    </location>
</feature>
<dbReference type="PANTHER" id="PTHR33841:SF5">
    <property type="entry name" value="DNA METHYLASE (MODIFICATION METHYLASE) (METHYLTRANSFERASE)-RELATED"/>
    <property type="match status" value="1"/>
</dbReference>
<comment type="catalytic activity">
    <reaction evidence="6">
        <text>a 2'-deoxyadenosine in DNA + S-adenosyl-L-methionine = an N(6)-methyl-2'-deoxyadenosine in DNA + S-adenosyl-L-homocysteine + H(+)</text>
        <dbReference type="Rhea" id="RHEA:15197"/>
        <dbReference type="Rhea" id="RHEA-COMP:12418"/>
        <dbReference type="Rhea" id="RHEA-COMP:12419"/>
        <dbReference type="ChEBI" id="CHEBI:15378"/>
        <dbReference type="ChEBI" id="CHEBI:57856"/>
        <dbReference type="ChEBI" id="CHEBI:59789"/>
        <dbReference type="ChEBI" id="CHEBI:90615"/>
        <dbReference type="ChEBI" id="CHEBI:90616"/>
        <dbReference type="EC" id="2.1.1.72"/>
    </reaction>
</comment>
<feature type="compositionally biased region" description="Polar residues" evidence="7">
    <location>
        <begin position="706"/>
        <end position="719"/>
    </location>
</feature>
<dbReference type="PRINTS" id="PR00507">
    <property type="entry name" value="N12N6MTFRASE"/>
</dbReference>
<dbReference type="GO" id="GO:0032259">
    <property type="term" value="P:methylation"/>
    <property type="evidence" value="ECO:0007669"/>
    <property type="project" value="UniProtKB-KW"/>
</dbReference>
<dbReference type="GO" id="GO:0009007">
    <property type="term" value="F:site-specific DNA-methyltransferase (adenine-specific) activity"/>
    <property type="evidence" value="ECO:0007669"/>
    <property type="project" value="UniProtKB-EC"/>
</dbReference>
<dbReference type="EC" id="2.1.1.72" evidence="2"/>
<protein>
    <recommendedName>
        <fullName evidence="2">site-specific DNA-methyltransferase (adenine-specific)</fullName>
        <ecNumber evidence="2">2.1.1.72</ecNumber>
    </recommendedName>
</protein>
<dbReference type="InterPro" id="IPR003356">
    <property type="entry name" value="DNA_methylase_A-5"/>
</dbReference>
<dbReference type="PANTHER" id="PTHR33841">
    <property type="entry name" value="DNA METHYLTRANSFERASE YEEA-RELATED"/>
    <property type="match status" value="1"/>
</dbReference>
<comment type="caution">
    <text evidence="9">The sequence shown here is derived from an EMBL/GenBank/DDBJ whole genome shotgun (WGS) entry which is preliminary data.</text>
</comment>
<evidence type="ECO:0000313" key="9">
    <source>
        <dbReference type="EMBL" id="RRH90109.1"/>
    </source>
</evidence>